<dbReference type="AlphaFoldDB" id="A0AAE1DVL4"/>
<dbReference type="InterPro" id="IPR007484">
    <property type="entry name" value="Peptidase_M28"/>
</dbReference>
<name>A0AAE1DVL4_9GAST</name>
<evidence type="ECO:0000256" key="4">
    <source>
        <dbReference type="ARBA" id="ARBA00022679"/>
    </source>
</evidence>
<accession>A0AAE1DVL4</accession>
<keyword evidence="9" id="KW-1185">Reference proteome</keyword>
<evidence type="ECO:0000313" key="9">
    <source>
        <dbReference type="Proteomes" id="UP001283361"/>
    </source>
</evidence>
<comment type="catalytic activity">
    <reaction evidence="1">
        <text>N-terminal L-glutaminyl-[peptide] = N-terminal 5-oxo-L-prolyl-[peptide] + NH4(+)</text>
        <dbReference type="Rhea" id="RHEA:23652"/>
        <dbReference type="Rhea" id="RHEA-COMP:11736"/>
        <dbReference type="Rhea" id="RHEA-COMP:11846"/>
        <dbReference type="ChEBI" id="CHEBI:28938"/>
        <dbReference type="ChEBI" id="CHEBI:64722"/>
        <dbReference type="ChEBI" id="CHEBI:87215"/>
        <dbReference type="EC" id="2.3.2.5"/>
    </reaction>
</comment>
<evidence type="ECO:0000256" key="2">
    <source>
        <dbReference type="ARBA" id="ARBA00006014"/>
    </source>
</evidence>
<dbReference type="PANTHER" id="PTHR12283:SF6">
    <property type="entry name" value="GLUTAMINYL-PEPTIDE CYCLOTRANSFERASE-RELATED"/>
    <property type="match status" value="1"/>
</dbReference>
<sequence>MVISRISLLLVLWVVCRSQVKSLTSQFEVNAESSAHQNPACAPAIRNHIISHLALLQSDQDEFMSDELPPFLVPRPPGSSQLSKVRKHIKSNLKALNWTVEADISKQFTVLGFIRFANIIATQNTAAKKHVVLACHYDSKLFPLGFVGAMGSAVPCAMLVNLAKKFNPIFQRMNSDTTIQLVFFDGEEALLFRSAFDSLYGSRNLANVWGKKKDPHDSSQNYLQTVEAFILLDLIGIKDTHFKRFYKETDDLYTLAIDFETCLREMGMTERPESDPPLFEDQRRQAAIEDDHDPFLKKGVKNIMHLITSPFPSTWHTMKDNIDSMDITVIQDFNKIFSLFVTYVFLNAM</sequence>
<dbReference type="Proteomes" id="UP001283361">
    <property type="component" value="Unassembled WGS sequence"/>
</dbReference>
<evidence type="ECO:0000256" key="5">
    <source>
        <dbReference type="ARBA" id="ARBA00023315"/>
    </source>
</evidence>
<dbReference type="GO" id="GO:0016603">
    <property type="term" value="F:glutaminyl-peptide cyclotransferase activity"/>
    <property type="evidence" value="ECO:0007669"/>
    <property type="project" value="UniProtKB-EC"/>
</dbReference>
<feature type="domain" description="Peptidase M28" evidence="7">
    <location>
        <begin position="118"/>
        <end position="339"/>
    </location>
</feature>
<keyword evidence="5" id="KW-0012">Acyltransferase</keyword>
<dbReference type="EMBL" id="JAWDGP010002226">
    <property type="protein sequence ID" value="KAK3784619.1"/>
    <property type="molecule type" value="Genomic_DNA"/>
</dbReference>
<reference evidence="8" key="1">
    <citation type="journal article" date="2023" name="G3 (Bethesda)">
        <title>A reference genome for the long-term kleptoplast-retaining sea slug Elysia crispata morphotype clarki.</title>
        <authorList>
            <person name="Eastman K.E."/>
            <person name="Pendleton A.L."/>
            <person name="Shaikh M.A."/>
            <person name="Suttiyut T."/>
            <person name="Ogas R."/>
            <person name="Tomko P."/>
            <person name="Gavelis G."/>
            <person name="Widhalm J.R."/>
            <person name="Wisecaver J.H."/>
        </authorList>
    </citation>
    <scope>NUCLEOTIDE SEQUENCE</scope>
    <source>
        <strain evidence="8">ECLA1</strain>
    </source>
</reference>
<feature type="chain" id="PRO_5042060342" description="glutaminyl-peptide cyclotransferase" evidence="6">
    <location>
        <begin position="19"/>
        <end position="349"/>
    </location>
</feature>
<dbReference type="SUPFAM" id="SSF53187">
    <property type="entry name" value="Zn-dependent exopeptidases"/>
    <property type="match status" value="1"/>
</dbReference>
<dbReference type="PANTHER" id="PTHR12283">
    <property type="entry name" value="GLUTAMINYL-PEPTIDE CYCLOTRANSFERASE"/>
    <property type="match status" value="1"/>
</dbReference>
<evidence type="ECO:0000256" key="6">
    <source>
        <dbReference type="SAM" id="SignalP"/>
    </source>
</evidence>
<protein>
    <recommendedName>
        <fullName evidence="3">glutaminyl-peptide cyclotransferase</fullName>
        <ecNumber evidence="3">2.3.2.5</ecNumber>
    </recommendedName>
</protein>
<dbReference type="Gene3D" id="3.40.630.10">
    <property type="entry name" value="Zn peptidases"/>
    <property type="match status" value="1"/>
</dbReference>
<keyword evidence="4" id="KW-0808">Transferase</keyword>
<feature type="signal peptide" evidence="6">
    <location>
        <begin position="1"/>
        <end position="18"/>
    </location>
</feature>
<evidence type="ECO:0000259" key="7">
    <source>
        <dbReference type="Pfam" id="PF04389"/>
    </source>
</evidence>
<dbReference type="InterPro" id="IPR040234">
    <property type="entry name" value="QC/QCL"/>
</dbReference>
<evidence type="ECO:0000256" key="1">
    <source>
        <dbReference type="ARBA" id="ARBA00000001"/>
    </source>
</evidence>
<gene>
    <name evidence="8" type="ORF">RRG08_003427</name>
</gene>
<organism evidence="8 9">
    <name type="scientific">Elysia crispata</name>
    <name type="common">lettuce slug</name>
    <dbReference type="NCBI Taxonomy" id="231223"/>
    <lineage>
        <taxon>Eukaryota</taxon>
        <taxon>Metazoa</taxon>
        <taxon>Spiralia</taxon>
        <taxon>Lophotrochozoa</taxon>
        <taxon>Mollusca</taxon>
        <taxon>Gastropoda</taxon>
        <taxon>Heterobranchia</taxon>
        <taxon>Euthyneura</taxon>
        <taxon>Panpulmonata</taxon>
        <taxon>Sacoglossa</taxon>
        <taxon>Placobranchoidea</taxon>
        <taxon>Plakobranchidae</taxon>
        <taxon>Elysia</taxon>
    </lineage>
</organism>
<proteinExistence type="inferred from homology"/>
<evidence type="ECO:0000256" key="3">
    <source>
        <dbReference type="ARBA" id="ARBA00012012"/>
    </source>
</evidence>
<comment type="similarity">
    <text evidence="2">Belongs to the glutaminyl-peptide cyclotransferase family.</text>
</comment>
<comment type="caution">
    <text evidence="8">The sequence shown here is derived from an EMBL/GenBank/DDBJ whole genome shotgun (WGS) entry which is preliminary data.</text>
</comment>
<dbReference type="Pfam" id="PF04389">
    <property type="entry name" value="Peptidase_M28"/>
    <property type="match status" value="1"/>
</dbReference>
<evidence type="ECO:0000313" key="8">
    <source>
        <dbReference type="EMBL" id="KAK3784619.1"/>
    </source>
</evidence>
<keyword evidence="6" id="KW-0732">Signal</keyword>
<dbReference type="GO" id="GO:0008270">
    <property type="term" value="F:zinc ion binding"/>
    <property type="evidence" value="ECO:0007669"/>
    <property type="project" value="TreeGrafter"/>
</dbReference>
<dbReference type="EC" id="2.3.2.5" evidence="3"/>